<dbReference type="OrthoDB" id="1000587at2759"/>
<keyword evidence="2" id="KW-1185">Reference proteome</keyword>
<dbReference type="Proteomes" id="UP000325315">
    <property type="component" value="Unassembled WGS sequence"/>
</dbReference>
<reference evidence="1" key="1">
    <citation type="submission" date="2019-08" db="EMBL/GenBank/DDBJ databases">
        <authorList>
            <person name="Liu F."/>
        </authorList>
    </citation>
    <scope>NUCLEOTIDE SEQUENCE [LARGE SCALE GENOMIC DNA]</scope>
    <source>
        <strain evidence="1">PA1801</strain>
        <tissue evidence="1">Leaf</tissue>
    </source>
</reference>
<accession>A0A5B6VD21</accession>
<dbReference type="AlphaFoldDB" id="A0A5B6VD21"/>
<organism evidence="1 2">
    <name type="scientific">Gossypium australe</name>
    <dbReference type="NCBI Taxonomy" id="47621"/>
    <lineage>
        <taxon>Eukaryota</taxon>
        <taxon>Viridiplantae</taxon>
        <taxon>Streptophyta</taxon>
        <taxon>Embryophyta</taxon>
        <taxon>Tracheophyta</taxon>
        <taxon>Spermatophyta</taxon>
        <taxon>Magnoliopsida</taxon>
        <taxon>eudicotyledons</taxon>
        <taxon>Gunneridae</taxon>
        <taxon>Pentapetalae</taxon>
        <taxon>rosids</taxon>
        <taxon>malvids</taxon>
        <taxon>Malvales</taxon>
        <taxon>Malvaceae</taxon>
        <taxon>Malvoideae</taxon>
        <taxon>Gossypium</taxon>
    </lineage>
</organism>
<protein>
    <submittedName>
        <fullName evidence="1">Integrase</fullName>
    </submittedName>
</protein>
<comment type="caution">
    <text evidence="1">The sequence shown here is derived from an EMBL/GenBank/DDBJ whole genome shotgun (WGS) entry which is preliminary data.</text>
</comment>
<name>A0A5B6VD21_9ROSI</name>
<sequence>MWCIMMHQTHDLELSLKYLITQKELNLRQHRKANVVADALSRKQMINLRAMFARLSLVDDGGLLAELQVKPTLTNEIKAKQLLDLVEDGKTDDYGFNDEGVLSFHVRYCMPNDRDLK</sequence>
<evidence type="ECO:0000313" key="1">
    <source>
        <dbReference type="EMBL" id="KAA3466927.1"/>
    </source>
</evidence>
<proteinExistence type="predicted"/>
<dbReference type="EMBL" id="SMMG02000007">
    <property type="protein sequence ID" value="KAA3466927.1"/>
    <property type="molecule type" value="Genomic_DNA"/>
</dbReference>
<evidence type="ECO:0000313" key="2">
    <source>
        <dbReference type="Proteomes" id="UP000325315"/>
    </source>
</evidence>
<gene>
    <name evidence="1" type="ORF">EPI10_001985</name>
</gene>